<dbReference type="Pfam" id="PF13354">
    <property type="entry name" value="Beta-lactamase2"/>
    <property type="match status" value="1"/>
</dbReference>
<evidence type="ECO:0000259" key="4">
    <source>
        <dbReference type="Pfam" id="PF13354"/>
    </source>
</evidence>
<dbReference type="PANTHER" id="PTHR35333:SF3">
    <property type="entry name" value="BETA-LACTAMASE-TYPE TRANSPEPTIDASE FOLD CONTAINING PROTEIN"/>
    <property type="match status" value="1"/>
</dbReference>
<proteinExistence type="predicted"/>
<evidence type="ECO:0000256" key="2">
    <source>
        <dbReference type="ARBA" id="ARBA00030171"/>
    </source>
</evidence>
<dbReference type="InterPro" id="IPR006311">
    <property type="entry name" value="TAT_signal"/>
</dbReference>
<dbReference type="SUPFAM" id="SSF56601">
    <property type="entry name" value="beta-lactamase/transpeptidase-like"/>
    <property type="match status" value="1"/>
</dbReference>
<organism evidence="5 6">
    <name type="scientific">Terrabacter carboxydivorans</name>
    <dbReference type="NCBI Taxonomy" id="619730"/>
    <lineage>
        <taxon>Bacteria</taxon>
        <taxon>Bacillati</taxon>
        <taxon>Actinomycetota</taxon>
        <taxon>Actinomycetes</taxon>
        <taxon>Micrococcales</taxon>
        <taxon>Intrasporangiaceae</taxon>
        <taxon>Terrabacter</taxon>
    </lineage>
</organism>
<reference evidence="6" key="1">
    <citation type="journal article" date="2019" name="Int. J. Syst. Evol. Microbiol.">
        <title>The Global Catalogue of Microorganisms (GCM) 10K type strain sequencing project: providing services to taxonomists for standard genome sequencing and annotation.</title>
        <authorList>
            <consortium name="The Broad Institute Genomics Platform"/>
            <consortium name="The Broad Institute Genome Sequencing Center for Infectious Disease"/>
            <person name="Wu L."/>
            <person name="Ma J."/>
        </authorList>
    </citation>
    <scope>NUCLEOTIDE SEQUENCE [LARGE SCALE GENOMIC DNA]</scope>
    <source>
        <strain evidence="6">JCM 16259</strain>
    </source>
</reference>
<evidence type="ECO:0000256" key="3">
    <source>
        <dbReference type="SAM" id="SignalP"/>
    </source>
</evidence>
<evidence type="ECO:0000313" key="6">
    <source>
        <dbReference type="Proteomes" id="UP001500730"/>
    </source>
</evidence>
<dbReference type="InterPro" id="IPR045155">
    <property type="entry name" value="Beta-lactam_cat"/>
</dbReference>
<dbReference type="InterPro" id="IPR012338">
    <property type="entry name" value="Beta-lactam/transpept-like"/>
</dbReference>
<keyword evidence="6" id="KW-1185">Reference proteome</keyword>
<name>A0ABP5Z5I5_9MICO</name>
<evidence type="ECO:0000256" key="1">
    <source>
        <dbReference type="ARBA" id="ARBA00018879"/>
    </source>
</evidence>
<dbReference type="Gene3D" id="3.40.710.10">
    <property type="entry name" value="DD-peptidase/beta-lactamase superfamily"/>
    <property type="match status" value="1"/>
</dbReference>
<feature type="chain" id="PRO_5045824596" description="Beta-lactamase" evidence="3">
    <location>
        <begin position="35"/>
        <end position="280"/>
    </location>
</feature>
<dbReference type="InterPro" id="IPR000871">
    <property type="entry name" value="Beta-lactam_class-A"/>
</dbReference>
<dbReference type="PANTHER" id="PTHR35333">
    <property type="entry name" value="BETA-LACTAMASE"/>
    <property type="match status" value="1"/>
</dbReference>
<feature type="signal peptide" evidence="3">
    <location>
        <begin position="1"/>
        <end position="34"/>
    </location>
</feature>
<dbReference type="Proteomes" id="UP001500730">
    <property type="component" value="Unassembled WGS sequence"/>
</dbReference>
<evidence type="ECO:0000313" key="5">
    <source>
        <dbReference type="EMBL" id="GAA2492825.1"/>
    </source>
</evidence>
<gene>
    <name evidence="5" type="ORF">GCM10009858_33510</name>
</gene>
<dbReference type="RefSeq" id="WP_344256158.1">
    <property type="nucleotide sequence ID" value="NZ_BAAARE010000015.1"/>
</dbReference>
<feature type="domain" description="Beta-lactamase class A catalytic" evidence="4">
    <location>
        <begin position="106"/>
        <end position="250"/>
    </location>
</feature>
<keyword evidence="3" id="KW-0732">Signal</keyword>
<dbReference type="PROSITE" id="PS51318">
    <property type="entry name" value="TAT"/>
    <property type="match status" value="1"/>
</dbReference>
<accession>A0ABP5Z5I5</accession>
<protein>
    <recommendedName>
        <fullName evidence="1">Beta-lactamase</fullName>
    </recommendedName>
    <alternativeName>
        <fullName evidence="2">Penicillinase</fullName>
    </alternativeName>
</protein>
<comment type="caution">
    <text evidence="5">The sequence shown here is derived from an EMBL/GenBank/DDBJ whole genome shotgun (WGS) entry which is preliminary data.</text>
</comment>
<dbReference type="EMBL" id="BAAARE010000015">
    <property type="protein sequence ID" value="GAA2492825.1"/>
    <property type="molecule type" value="Genomic_DNA"/>
</dbReference>
<sequence>MDLSGRASRRAFVLGSAGLALPATTVLGAGAASAAGIDTPAALRAALSSYLSTRVGTVGLLLHDHHTGQEVTYNTFRNQSLSTIKVLVLVALLRRSQERGLAVTTSQRALASKMIRYSDNAATDSLIAQVGSSTIVRVARDVGMSSTVVQTGSYGTSWWGYSTTIPADLVRLLRVVVISTGYLTTVNRAYVRQLMSTVTATQRWGVCDPPLPTDVYTIVKNGWGPLSGGYRVNSLGYVHGNNRWYSLAILSRSPNGFTYGRATVDAVSLLVYRALDVPLR</sequence>